<accession>A0A1I0PI66</accession>
<keyword evidence="1" id="KW-0472">Membrane</keyword>
<proteinExistence type="predicted"/>
<evidence type="ECO:0008006" key="4">
    <source>
        <dbReference type="Google" id="ProtNLM"/>
    </source>
</evidence>
<gene>
    <name evidence="2" type="ORF">SAMN04487850_1783</name>
</gene>
<protein>
    <recommendedName>
        <fullName evidence="4">Transmembrane protein</fullName>
    </recommendedName>
</protein>
<keyword evidence="3" id="KW-1185">Reference proteome</keyword>
<feature type="transmembrane region" description="Helical" evidence="1">
    <location>
        <begin position="33"/>
        <end position="53"/>
    </location>
</feature>
<evidence type="ECO:0000313" key="3">
    <source>
        <dbReference type="Proteomes" id="UP000199373"/>
    </source>
</evidence>
<dbReference type="EMBL" id="FOIQ01000004">
    <property type="protein sequence ID" value="SEW14056.1"/>
    <property type="molecule type" value="Genomic_DNA"/>
</dbReference>
<evidence type="ECO:0000256" key="1">
    <source>
        <dbReference type="SAM" id="Phobius"/>
    </source>
</evidence>
<organism evidence="2 3">
    <name type="scientific">Prevotella aff. ruminicola Tc2-24</name>
    <dbReference type="NCBI Taxonomy" id="81582"/>
    <lineage>
        <taxon>Bacteria</taxon>
        <taxon>Pseudomonadati</taxon>
        <taxon>Bacteroidota</taxon>
        <taxon>Bacteroidia</taxon>
        <taxon>Bacteroidales</taxon>
        <taxon>Prevotellaceae</taxon>
        <taxon>Prevotella</taxon>
    </lineage>
</organism>
<name>A0A1I0PI66_9BACT</name>
<keyword evidence="1" id="KW-0812">Transmembrane</keyword>
<keyword evidence="1" id="KW-1133">Transmembrane helix</keyword>
<dbReference type="Proteomes" id="UP000199373">
    <property type="component" value="Unassembled WGS sequence"/>
</dbReference>
<sequence length="64" mass="7270">MAFVFGNLGCVRKQSYLCIVFRITYIELKERKLIMTVLFLVTFVVAVCIAEAVKVNNDINLGLK</sequence>
<dbReference type="AlphaFoldDB" id="A0A1I0PI66"/>
<reference evidence="2 3" key="1">
    <citation type="submission" date="2016-10" db="EMBL/GenBank/DDBJ databases">
        <authorList>
            <person name="de Groot N.N."/>
        </authorList>
    </citation>
    <scope>NUCLEOTIDE SEQUENCE [LARGE SCALE GENOMIC DNA]</scope>
    <source>
        <strain evidence="2 3">TC2-24</strain>
    </source>
</reference>
<evidence type="ECO:0000313" key="2">
    <source>
        <dbReference type="EMBL" id="SEW14056.1"/>
    </source>
</evidence>